<keyword evidence="2" id="KW-1185">Reference proteome</keyword>
<evidence type="ECO:0000313" key="1">
    <source>
        <dbReference type="EMBL" id="KAK9876447.1"/>
    </source>
</evidence>
<sequence length="104" mass="11997">MAYGEDSLSNSSEITDKGTHVRCCENRLCNFKVCVNYFSLCHKNCSKRHTNLKILSESKQICCERSDNNEKQEEHEETKYDGKQMLLMGIRYLELLKGSKVIIG</sequence>
<comment type="caution">
    <text evidence="1">The sequence shown here is derived from an EMBL/GenBank/DDBJ whole genome shotgun (WGS) entry which is preliminary data.</text>
</comment>
<reference evidence="1 2" key="1">
    <citation type="submission" date="2023-03" db="EMBL/GenBank/DDBJ databases">
        <title>Genome insight into feeding habits of ladybird beetles.</title>
        <authorList>
            <person name="Li H.-S."/>
            <person name="Huang Y.-H."/>
            <person name="Pang H."/>
        </authorList>
    </citation>
    <scope>NUCLEOTIDE SEQUENCE [LARGE SCALE GENOMIC DNA]</scope>
    <source>
        <strain evidence="1">SYSU_2023b</strain>
        <tissue evidence="1">Whole body</tissue>
    </source>
</reference>
<gene>
    <name evidence="1" type="ORF">WA026_012760</name>
</gene>
<accession>A0AAW1TXY1</accession>
<protein>
    <submittedName>
        <fullName evidence="1">Uncharacterized protein</fullName>
    </submittedName>
</protein>
<name>A0AAW1TXY1_9CUCU</name>
<evidence type="ECO:0000313" key="2">
    <source>
        <dbReference type="Proteomes" id="UP001431783"/>
    </source>
</evidence>
<dbReference type="EMBL" id="JARQZJ010000036">
    <property type="protein sequence ID" value="KAK9876447.1"/>
    <property type="molecule type" value="Genomic_DNA"/>
</dbReference>
<dbReference type="AlphaFoldDB" id="A0AAW1TXY1"/>
<proteinExistence type="predicted"/>
<organism evidence="1 2">
    <name type="scientific">Henosepilachna vigintioctopunctata</name>
    <dbReference type="NCBI Taxonomy" id="420089"/>
    <lineage>
        <taxon>Eukaryota</taxon>
        <taxon>Metazoa</taxon>
        <taxon>Ecdysozoa</taxon>
        <taxon>Arthropoda</taxon>
        <taxon>Hexapoda</taxon>
        <taxon>Insecta</taxon>
        <taxon>Pterygota</taxon>
        <taxon>Neoptera</taxon>
        <taxon>Endopterygota</taxon>
        <taxon>Coleoptera</taxon>
        <taxon>Polyphaga</taxon>
        <taxon>Cucujiformia</taxon>
        <taxon>Coccinelloidea</taxon>
        <taxon>Coccinellidae</taxon>
        <taxon>Epilachninae</taxon>
        <taxon>Epilachnini</taxon>
        <taxon>Henosepilachna</taxon>
    </lineage>
</organism>
<dbReference type="Proteomes" id="UP001431783">
    <property type="component" value="Unassembled WGS sequence"/>
</dbReference>